<evidence type="ECO:0000256" key="1">
    <source>
        <dbReference type="SAM" id="MobiDB-lite"/>
    </source>
</evidence>
<protein>
    <recommendedName>
        <fullName evidence="2">Mab-21-like HhH/H2TH-like domain-containing protein</fullName>
    </recommendedName>
</protein>
<proteinExistence type="predicted"/>
<name>A0A267F7K1_9PLAT</name>
<sequence length="199" mass="21594">MSSEGSSGDNVDDSAYAAPPGTSSGMPIAAASTPDAEDPLKACRWALRHPKQEVAVLASLARADRGLRMRVCRGVFELCRRELGDRRALVEHCLLELADAEVDSGLSHGRPAWQLADSAECTGRLLARLRNRVTEGQLSHYFNVRVNLLAGLTRRERLAAAARLELFIRRPEALLRAATASATAESGSQIEDRTVDPCF</sequence>
<feature type="region of interest" description="Disordered" evidence="1">
    <location>
        <begin position="1"/>
        <end position="34"/>
    </location>
</feature>
<dbReference type="EMBL" id="NIVC01001294">
    <property type="protein sequence ID" value="PAA69751.1"/>
    <property type="molecule type" value="Genomic_DNA"/>
</dbReference>
<evidence type="ECO:0000313" key="3">
    <source>
        <dbReference type="EMBL" id="PAA69751.1"/>
    </source>
</evidence>
<accession>A0A267F7K1</accession>
<organism evidence="3 4">
    <name type="scientific">Macrostomum lignano</name>
    <dbReference type="NCBI Taxonomy" id="282301"/>
    <lineage>
        <taxon>Eukaryota</taxon>
        <taxon>Metazoa</taxon>
        <taxon>Spiralia</taxon>
        <taxon>Lophotrochozoa</taxon>
        <taxon>Platyhelminthes</taxon>
        <taxon>Rhabditophora</taxon>
        <taxon>Macrostomorpha</taxon>
        <taxon>Macrostomida</taxon>
        <taxon>Macrostomidae</taxon>
        <taxon>Macrostomum</taxon>
    </lineage>
</organism>
<gene>
    <name evidence="3" type="ORF">BOX15_Mlig014228g1</name>
</gene>
<dbReference type="Pfam" id="PF20266">
    <property type="entry name" value="Mab-21_C"/>
    <property type="match status" value="1"/>
</dbReference>
<feature type="domain" description="Mab-21-like HhH/H2TH-like" evidence="2">
    <location>
        <begin position="112"/>
        <end position="165"/>
    </location>
</feature>
<evidence type="ECO:0000313" key="4">
    <source>
        <dbReference type="Proteomes" id="UP000215902"/>
    </source>
</evidence>
<comment type="caution">
    <text evidence="3">The sequence shown here is derived from an EMBL/GenBank/DDBJ whole genome shotgun (WGS) entry which is preliminary data.</text>
</comment>
<reference evidence="3 4" key="1">
    <citation type="submission" date="2017-06" db="EMBL/GenBank/DDBJ databases">
        <title>A platform for efficient transgenesis in Macrostomum lignano, a flatworm model organism for stem cell research.</title>
        <authorList>
            <person name="Berezikov E."/>
        </authorList>
    </citation>
    <scope>NUCLEOTIDE SEQUENCE [LARGE SCALE GENOMIC DNA]</scope>
    <source>
        <strain evidence="3">DV1</strain>
        <tissue evidence="3">Whole organism</tissue>
    </source>
</reference>
<keyword evidence="4" id="KW-1185">Reference proteome</keyword>
<dbReference type="Proteomes" id="UP000215902">
    <property type="component" value="Unassembled WGS sequence"/>
</dbReference>
<dbReference type="InterPro" id="IPR046906">
    <property type="entry name" value="Mab-21_HhH/H2TH-like"/>
</dbReference>
<dbReference type="Gene3D" id="1.10.1410.40">
    <property type="match status" value="1"/>
</dbReference>
<dbReference type="AlphaFoldDB" id="A0A267F7K1"/>
<evidence type="ECO:0000259" key="2">
    <source>
        <dbReference type="Pfam" id="PF20266"/>
    </source>
</evidence>